<keyword evidence="4" id="KW-1185">Reference proteome</keyword>
<evidence type="ECO:0000313" key="3">
    <source>
        <dbReference type="EMBL" id="CAI5454115.1"/>
    </source>
</evidence>
<evidence type="ECO:0000313" key="4">
    <source>
        <dbReference type="Proteomes" id="UP001152747"/>
    </source>
</evidence>
<dbReference type="InterPro" id="IPR036236">
    <property type="entry name" value="Znf_C2H2_sf"/>
</dbReference>
<dbReference type="SUPFAM" id="SSF57667">
    <property type="entry name" value="beta-beta-alpha zinc fingers"/>
    <property type="match status" value="1"/>
</dbReference>
<gene>
    <name evidence="3" type="ORF">CAMP_LOCUS16752</name>
</gene>
<dbReference type="Gene3D" id="3.30.160.60">
    <property type="entry name" value="Classic Zinc Finger"/>
    <property type="match status" value="1"/>
</dbReference>
<proteinExistence type="predicted"/>
<organism evidence="3 4">
    <name type="scientific">Caenorhabditis angaria</name>
    <dbReference type="NCBI Taxonomy" id="860376"/>
    <lineage>
        <taxon>Eukaryota</taxon>
        <taxon>Metazoa</taxon>
        <taxon>Ecdysozoa</taxon>
        <taxon>Nematoda</taxon>
        <taxon>Chromadorea</taxon>
        <taxon>Rhabditida</taxon>
        <taxon>Rhabditina</taxon>
        <taxon>Rhabditomorpha</taxon>
        <taxon>Rhabditoidea</taxon>
        <taxon>Rhabditidae</taxon>
        <taxon>Peloderinae</taxon>
        <taxon>Caenorhabditis</taxon>
    </lineage>
</organism>
<sequence>MYQMVDFGDEVEVAQQEIYEDYYEEDPDQPPVLDSHASVSYEAHEEYYEEPPRKRKVYDEIFEEEDGLKYMGIPDYDPEEFEHTLPEEEGMPYCDICERVIKSWNSYEYHMLSKHLNYKPFRCLICGKDHEFHTEDEGRYHMRMIHANVKDTPLIKVYDREKDAQMLHLFENVMRMRDESDGLSQIVNDVNDLENSLQMPKFQKMKFCLPMSVLEATIHKEVEVQCQITAADDKFQNQQMRANQKSSDWRRQAERVYQLEDGEVIEDEIEEEEEAEKVSHQSEMLVFTAKVEADAEQKAQVMMENQAGPSDRHYCAEELDDNVLS</sequence>
<comment type="caution">
    <text evidence="3">The sequence shown here is derived from an EMBL/GenBank/DDBJ whole genome shotgun (WGS) entry which is preliminary data.</text>
</comment>
<dbReference type="EMBL" id="CANHGI010000006">
    <property type="protein sequence ID" value="CAI5454115.1"/>
    <property type="molecule type" value="Genomic_DNA"/>
</dbReference>
<name>A0A9P1IXJ8_9PELO</name>
<feature type="domain" description="C2H2-type" evidence="2">
    <location>
        <begin position="94"/>
        <end position="115"/>
    </location>
</feature>
<evidence type="ECO:0000259" key="2">
    <source>
        <dbReference type="PROSITE" id="PS00028"/>
    </source>
</evidence>
<dbReference type="PROSITE" id="PS00028">
    <property type="entry name" value="ZINC_FINGER_C2H2_1"/>
    <property type="match status" value="1"/>
</dbReference>
<reference evidence="3" key="1">
    <citation type="submission" date="2022-11" db="EMBL/GenBank/DDBJ databases">
        <authorList>
            <person name="Kikuchi T."/>
        </authorList>
    </citation>
    <scope>NUCLEOTIDE SEQUENCE</scope>
    <source>
        <strain evidence="3">PS1010</strain>
    </source>
</reference>
<accession>A0A9P1IXJ8</accession>
<dbReference type="Proteomes" id="UP001152747">
    <property type="component" value="Unassembled WGS sequence"/>
</dbReference>
<dbReference type="SMART" id="SM00355">
    <property type="entry name" value="ZnF_C2H2"/>
    <property type="match status" value="2"/>
</dbReference>
<evidence type="ECO:0000256" key="1">
    <source>
        <dbReference type="SAM" id="MobiDB-lite"/>
    </source>
</evidence>
<dbReference type="InterPro" id="IPR013087">
    <property type="entry name" value="Znf_C2H2_type"/>
</dbReference>
<feature type="region of interest" description="Disordered" evidence="1">
    <location>
        <begin position="24"/>
        <end position="47"/>
    </location>
</feature>
<protein>
    <recommendedName>
        <fullName evidence="2">C2H2-type domain-containing protein</fullName>
    </recommendedName>
</protein>
<dbReference type="AlphaFoldDB" id="A0A9P1IXJ8"/>